<dbReference type="SUPFAM" id="SSF53613">
    <property type="entry name" value="Ribokinase-like"/>
    <property type="match status" value="1"/>
</dbReference>
<reference evidence="7 8" key="1">
    <citation type="submission" date="2019-12" db="EMBL/GenBank/DDBJ databases">
        <title>Lactobacillus hilgardii FLUB.</title>
        <authorList>
            <person name="Gustaw K."/>
        </authorList>
    </citation>
    <scope>NUCLEOTIDE SEQUENCE [LARGE SCALE GENOMIC DNA]</scope>
    <source>
        <strain evidence="7 8">FLUB</strain>
    </source>
</reference>
<dbReference type="GO" id="GO:0005524">
    <property type="term" value="F:ATP binding"/>
    <property type="evidence" value="ECO:0007669"/>
    <property type="project" value="UniProtKB-KW"/>
</dbReference>
<evidence type="ECO:0000256" key="3">
    <source>
        <dbReference type="ARBA" id="ARBA00022741"/>
    </source>
</evidence>
<dbReference type="InterPro" id="IPR029056">
    <property type="entry name" value="Ribokinase-like"/>
</dbReference>
<dbReference type="PRINTS" id="PR00990">
    <property type="entry name" value="RIBOKINASE"/>
</dbReference>
<evidence type="ECO:0000313" key="8">
    <source>
        <dbReference type="Proteomes" id="UP000465035"/>
    </source>
</evidence>
<keyword evidence="3" id="KW-0547">Nucleotide-binding</keyword>
<dbReference type="CDD" id="cd01166">
    <property type="entry name" value="KdgK"/>
    <property type="match status" value="1"/>
</dbReference>
<dbReference type="InterPro" id="IPR002139">
    <property type="entry name" value="Ribo/fructo_kinase"/>
</dbReference>
<dbReference type="GO" id="GO:0016301">
    <property type="term" value="F:kinase activity"/>
    <property type="evidence" value="ECO:0007669"/>
    <property type="project" value="UniProtKB-KW"/>
</dbReference>
<dbReference type="InterPro" id="IPR011611">
    <property type="entry name" value="PfkB_dom"/>
</dbReference>
<dbReference type="Proteomes" id="UP000465035">
    <property type="component" value="Chromosome"/>
</dbReference>
<dbReference type="Gene3D" id="3.40.1190.20">
    <property type="match status" value="1"/>
</dbReference>
<dbReference type="GeneID" id="69057621"/>
<accession>A0A6P1E2K8</accession>
<gene>
    <name evidence="7" type="ORF">GQR93_04540</name>
</gene>
<evidence type="ECO:0000313" key="7">
    <source>
        <dbReference type="EMBL" id="QHB51536.1"/>
    </source>
</evidence>
<keyword evidence="5" id="KW-0067">ATP-binding</keyword>
<dbReference type="PANTHER" id="PTHR43085">
    <property type="entry name" value="HEXOKINASE FAMILY MEMBER"/>
    <property type="match status" value="1"/>
</dbReference>
<evidence type="ECO:0000256" key="1">
    <source>
        <dbReference type="ARBA" id="ARBA00010688"/>
    </source>
</evidence>
<evidence type="ECO:0000256" key="2">
    <source>
        <dbReference type="ARBA" id="ARBA00022679"/>
    </source>
</evidence>
<evidence type="ECO:0000256" key="4">
    <source>
        <dbReference type="ARBA" id="ARBA00022777"/>
    </source>
</evidence>
<proteinExistence type="inferred from homology"/>
<dbReference type="AlphaFoldDB" id="A0A6P1E2K8"/>
<dbReference type="PANTHER" id="PTHR43085:SF1">
    <property type="entry name" value="PSEUDOURIDINE KINASE-RELATED"/>
    <property type="match status" value="1"/>
</dbReference>
<protein>
    <submittedName>
        <fullName evidence="7">Sugar kinase</fullName>
    </submittedName>
</protein>
<evidence type="ECO:0000259" key="6">
    <source>
        <dbReference type="Pfam" id="PF00294"/>
    </source>
</evidence>
<dbReference type="Pfam" id="PF00294">
    <property type="entry name" value="PfkB"/>
    <property type="match status" value="1"/>
</dbReference>
<keyword evidence="2" id="KW-0808">Transferase</keyword>
<feature type="domain" description="Carbohydrate kinase PfkB" evidence="6">
    <location>
        <begin position="2"/>
        <end position="303"/>
    </location>
</feature>
<dbReference type="SMR" id="A0A6P1E2K8"/>
<sequence>MSELITIGEPIVTFASKQPDVSLIDATEFTKIMGGAELNVAIGATRLGHSTDYISRVGNEPFGDYVIKTILSHGVGTKYISRDPKYWTGHQLKELVTKGDPQTYNYRKGSAAAHLSKDVIEKVDLNGVKMAHMSGIFPAISEMAEETFRTLLERLIQKEITITFDPNLRPALWSSREKMIRTINELAGSADIVLPGVEEGKILLGTDDPEKIADFYLKGQRTKAVIVKVGSAGAFVKTAEGERYDVPGFKVKQVIDTVGAGDGFALGVITALLEGLNLRSAVVRGNAVGALQVQTYGDNDGYPDQKQLKAFYQKEGVTE</sequence>
<name>A0A6P1E2K8_LENHI</name>
<dbReference type="InterPro" id="IPR050306">
    <property type="entry name" value="PfkB_Carbo_kinase"/>
</dbReference>
<keyword evidence="4 7" id="KW-0418">Kinase</keyword>
<organism evidence="7 8">
    <name type="scientific">Lentilactobacillus hilgardii</name>
    <name type="common">Lactobacillus hilgardii</name>
    <dbReference type="NCBI Taxonomy" id="1588"/>
    <lineage>
        <taxon>Bacteria</taxon>
        <taxon>Bacillati</taxon>
        <taxon>Bacillota</taxon>
        <taxon>Bacilli</taxon>
        <taxon>Lactobacillales</taxon>
        <taxon>Lactobacillaceae</taxon>
        <taxon>Lentilactobacillus</taxon>
    </lineage>
</organism>
<dbReference type="EMBL" id="CP047121">
    <property type="protein sequence ID" value="QHB51536.1"/>
    <property type="molecule type" value="Genomic_DNA"/>
</dbReference>
<dbReference type="RefSeq" id="WP_003552748.1">
    <property type="nucleotide sequence ID" value="NZ_CABKOL010000106.1"/>
</dbReference>
<evidence type="ECO:0000256" key="5">
    <source>
        <dbReference type="ARBA" id="ARBA00022840"/>
    </source>
</evidence>
<comment type="similarity">
    <text evidence="1">Belongs to the carbohydrate kinase PfkB family.</text>
</comment>